<keyword evidence="1" id="KW-0723">Serine/threonine-protein kinase</keyword>
<dbReference type="InterPro" id="IPR047718">
    <property type="entry name" value="RsbA-like_anti_sig"/>
</dbReference>
<evidence type="ECO:0000259" key="3">
    <source>
        <dbReference type="Pfam" id="PF14417"/>
    </source>
</evidence>
<name>A0A0N7F4E4_9PSEU</name>
<dbReference type="STRING" id="860235.AOZ06_33810"/>
<dbReference type="PANTHER" id="PTHR35526">
    <property type="entry name" value="ANTI-SIGMA-F FACTOR RSBW-RELATED"/>
    <property type="match status" value="1"/>
</dbReference>
<reference evidence="4 5" key="1">
    <citation type="submission" date="2015-07" db="EMBL/GenBank/DDBJ databases">
        <title>Genome sequencing of Kibdelosporangium phytohabitans.</title>
        <authorList>
            <person name="Qin S."/>
            <person name="Xing K."/>
        </authorList>
    </citation>
    <scope>NUCLEOTIDE SEQUENCE [LARGE SCALE GENOMIC DNA]</scope>
    <source>
        <strain evidence="4 5">KLBMP1111</strain>
    </source>
</reference>
<dbReference type="Pfam" id="PF14417">
    <property type="entry name" value="MEDS"/>
    <property type="match status" value="1"/>
</dbReference>
<keyword evidence="5" id="KW-1185">Reference proteome</keyword>
<evidence type="ECO:0000256" key="1">
    <source>
        <dbReference type="ARBA" id="ARBA00022527"/>
    </source>
</evidence>
<accession>A0A0N7F4E4</accession>
<sequence length="304" mass="32307">MTADPFVHPALFYRGADEYVTATVPFIAEGLAKGEPVAAVVPGPRLELIRTALGADAARVHLADMTEVGRNPGRIIPGVLRAFADSHRGRVRIVGEPVWADRSVVEYPACAQHEALINRAFAGRKATILCPYDTESLSPTVLADALRTHPAVIDTDGQHTSTTFAPDAVVAAYNQPLFAPANAECRMAGASSLAELRQFVAKFASQSGLSDTRASDLVLAVDELAANSARHGGGTGTVYLWDEPGELVCQISDAGYLRDPLLGRIPAPVTQVGGRGLLLVNHLADLVRTHTTPAGTTIRVHFRH</sequence>
<dbReference type="OrthoDB" id="4088450at2"/>
<keyword evidence="1" id="KW-0808">Transferase</keyword>
<evidence type="ECO:0000259" key="2">
    <source>
        <dbReference type="Pfam" id="PF13581"/>
    </source>
</evidence>
<dbReference type="GO" id="GO:0004674">
    <property type="term" value="F:protein serine/threonine kinase activity"/>
    <property type="evidence" value="ECO:0007669"/>
    <property type="project" value="UniProtKB-KW"/>
</dbReference>
<evidence type="ECO:0000313" key="4">
    <source>
        <dbReference type="EMBL" id="ALG11199.1"/>
    </source>
</evidence>
<dbReference type="AlphaFoldDB" id="A0A0N7F4E4"/>
<dbReference type="PANTHER" id="PTHR35526:SF3">
    <property type="entry name" value="ANTI-SIGMA-F FACTOR RSBW"/>
    <property type="match status" value="1"/>
</dbReference>
<organism evidence="4 5">
    <name type="scientific">Kibdelosporangium phytohabitans</name>
    <dbReference type="NCBI Taxonomy" id="860235"/>
    <lineage>
        <taxon>Bacteria</taxon>
        <taxon>Bacillati</taxon>
        <taxon>Actinomycetota</taxon>
        <taxon>Actinomycetes</taxon>
        <taxon>Pseudonocardiales</taxon>
        <taxon>Pseudonocardiaceae</taxon>
        <taxon>Kibdelosporangium</taxon>
    </lineage>
</organism>
<dbReference type="Pfam" id="PF13581">
    <property type="entry name" value="HATPase_c_2"/>
    <property type="match status" value="1"/>
</dbReference>
<dbReference type="Gene3D" id="3.30.565.10">
    <property type="entry name" value="Histidine kinase-like ATPase, C-terminal domain"/>
    <property type="match status" value="1"/>
</dbReference>
<dbReference type="NCBIfam" id="NF041045">
    <property type="entry name" value="RsbA_anti_sig"/>
    <property type="match status" value="1"/>
</dbReference>
<dbReference type="InterPro" id="IPR025847">
    <property type="entry name" value="MEDS_domain"/>
</dbReference>
<protein>
    <submittedName>
        <fullName evidence="4">Anti-sigma regulatory factor</fullName>
    </submittedName>
</protein>
<evidence type="ECO:0000313" key="5">
    <source>
        <dbReference type="Proteomes" id="UP000063699"/>
    </source>
</evidence>
<dbReference type="CDD" id="cd16936">
    <property type="entry name" value="HATPase_RsbW-like"/>
    <property type="match status" value="1"/>
</dbReference>
<feature type="domain" description="MEDS" evidence="3">
    <location>
        <begin position="8"/>
        <end position="150"/>
    </location>
</feature>
<dbReference type="InterPro" id="IPR050267">
    <property type="entry name" value="Anti-sigma-factor_SerPK"/>
</dbReference>
<dbReference type="SUPFAM" id="SSF55874">
    <property type="entry name" value="ATPase domain of HSP90 chaperone/DNA topoisomerase II/histidine kinase"/>
    <property type="match status" value="1"/>
</dbReference>
<feature type="domain" description="Histidine kinase/HSP90-like ATPase" evidence="2">
    <location>
        <begin position="191"/>
        <end position="300"/>
    </location>
</feature>
<gene>
    <name evidence="4" type="ORF">AOZ06_33810</name>
</gene>
<dbReference type="InterPro" id="IPR003594">
    <property type="entry name" value="HATPase_dom"/>
</dbReference>
<dbReference type="EMBL" id="CP012752">
    <property type="protein sequence ID" value="ALG11199.1"/>
    <property type="molecule type" value="Genomic_DNA"/>
</dbReference>
<proteinExistence type="predicted"/>
<dbReference type="RefSeq" id="WP_054293100.1">
    <property type="nucleotide sequence ID" value="NZ_CP012752.1"/>
</dbReference>
<keyword evidence="1" id="KW-0418">Kinase</keyword>
<dbReference type="Proteomes" id="UP000063699">
    <property type="component" value="Chromosome"/>
</dbReference>
<dbReference type="KEGG" id="kphy:AOZ06_33810"/>
<dbReference type="InterPro" id="IPR036890">
    <property type="entry name" value="HATPase_C_sf"/>
</dbReference>